<evidence type="ECO:0000313" key="2">
    <source>
        <dbReference type="EMBL" id="KAH9585822.1"/>
    </source>
</evidence>
<dbReference type="GeneID" id="24593067"/>
<dbReference type="CTD" id="24593067"/>
<feature type="region of interest" description="Disordered" evidence="1">
    <location>
        <begin position="87"/>
        <end position="149"/>
    </location>
</feature>
<protein>
    <submittedName>
        <fullName evidence="2">Something about silencing protein 10, variant 2</fullName>
    </submittedName>
</protein>
<reference evidence="2" key="1">
    <citation type="journal article" date="2012" name="Nat. Genet.">
        <title>Whole-genome sequence of Schistosoma haematobium.</title>
        <authorList>
            <person name="Young N.D."/>
            <person name="Jex A.R."/>
            <person name="Li B."/>
            <person name="Liu S."/>
            <person name="Yang L."/>
            <person name="Xiong Z."/>
            <person name="Li Y."/>
            <person name="Cantacessi C."/>
            <person name="Hall R.S."/>
            <person name="Xu X."/>
            <person name="Chen F."/>
            <person name="Wu X."/>
            <person name="Zerlotini A."/>
            <person name="Oliveira G."/>
            <person name="Hofmann A."/>
            <person name="Zhang G."/>
            <person name="Fang X."/>
            <person name="Kang Y."/>
            <person name="Campbell B.E."/>
            <person name="Loukas A."/>
            <person name="Ranganathan S."/>
            <person name="Rollinson D."/>
            <person name="Rinaldi G."/>
            <person name="Brindley P.J."/>
            <person name="Yang H."/>
            <person name="Wang J."/>
            <person name="Wang J."/>
            <person name="Gasser R.B."/>
        </authorList>
    </citation>
    <scope>NUCLEOTIDE SEQUENCE</scope>
</reference>
<dbReference type="Proteomes" id="UP000471633">
    <property type="component" value="Unassembled WGS sequence"/>
</dbReference>
<comment type="caution">
    <text evidence="2">The sequence shown here is derived from an EMBL/GenBank/DDBJ whole genome shotgun (WGS) entry which is preliminary data.</text>
</comment>
<proteinExistence type="predicted"/>
<organism evidence="2 3">
    <name type="scientific">Schistosoma haematobium</name>
    <name type="common">Blood fluke</name>
    <dbReference type="NCBI Taxonomy" id="6185"/>
    <lineage>
        <taxon>Eukaryota</taxon>
        <taxon>Metazoa</taxon>
        <taxon>Spiralia</taxon>
        <taxon>Lophotrochozoa</taxon>
        <taxon>Platyhelminthes</taxon>
        <taxon>Trematoda</taxon>
        <taxon>Digenea</taxon>
        <taxon>Strigeidida</taxon>
        <taxon>Schistosomatoidea</taxon>
        <taxon>Schistosomatidae</taxon>
        <taxon>Schistosoma</taxon>
    </lineage>
</organism>
<evidence type="ECO:0000313" key="3">
    <source>
        <dbReference type="Proteomes" id="UP000471633"/>
    </source>
</evidence>
<gene>
    <name evidence="2" type="primary">UTP3_1</name>
    <name evidence="2" type="ORF">MS3_00006953</name>
</gene>
<sequence length="149" mass="16553">ERLGCLSEDAGYFNVIGNRLIQVINKALSSGRPYSLNPITFTSSISDLSMREQCLHALLPGNEVKNIRNQKRKSTNELCRIDGLSDTDSQFIDSQSNDDGDGSISEFDDDSDQFLAPNEKDTVSPKSADQSSRDLPNRPISKEVSRNHF</sequence>
<feature type="compositionally biased region" description="Acidic residues" evidence="1">
    <location>
        <begin position="96"/>
        <end position="112"/>
    </location>
</feature>
<dbReference type="RefSeq" id="XP_051068389.1">
    <property type="nucleotide sequence ID" value="XM_051215196.1"/>
</dbReference>
<reference evidence="2" key="3">
    <citation type="submission" date="2021-06" db="EMBL/GenBank/DDBJ databases">
        <title>Chromosome-level genome assembly for S. haematobium.</title>
        <authorList>
            <person name="Stroehlein A.J."/>
        </authorList>
    </citation>
    <scope>NUCLEOTIDE SEQUENCE</scope>
</reference>
<feature type="compositionally biased region" description="Basic and acidic residues" evidence="1">
    <location>
        <begin position="131"/>
        <end position="149"/>
    </location>
</feature>
<evidence type="ECO:0000256" key="1">
    <source>
        <dbReference type="SAM" id="MobiDB-lite"/>
    </source>
</evidence>
<reference evidence="2" key="2">
    <citation type="journal article" date="2019" name="Gigascience">
        <title>High-quality Schistosoma haematobium genome achieved by single-molecule and long-range sequencing.</title>
        <authorList>
            <person name="Stroehlein A.J."/>
            <person name="Korhonen P.K."/>
            <person name="Chong T.M."/>
            <person name="Lim Y.L."/>
            <person name="Chan K.G."/>
            <person name="Webster B."/>
            <person name="Rollinson D."/>
            <person name="Brindley P.J."/>
            <person name="Gasser R.B."/>
            <person name="Young N.D."/>
        </authorList>
    </citation>
    <scope>NUCLEOTIDE SEQUENCE</scope>
</reference>
<dbReference type="AlphaFoldDB" id="A0A922ISB3"/>
<dbReference type="EMBL" id="AMPZ03000004">
    <property type="protein sequence ID" value="KAH9585822.1"/>
    <property type="molecule type" value="Genomic_DNA"/>
</dbReference>
<reference evidence="2" key="4">
    <citation type="journal article" date="2022" name="PLoS Pathog.">
        <title>Chromosome-level genome of Schistosoma haematobium underpins genome-wide explorations of molecular variation.</title>
        <authorList>
            <person name="Stroehlein A.J."/>
            <person name="Korhonen P.K."/>
            <person name="Lee V.V."/>
            <person name="Ralph S.A."/>
            <person name="Mentink-Kane M."/>
            <person name="You H."/>
            <person name="McManus D.P."/>
            <person name="Tchuente L.T."/>
            <person name="Stothard J.R."/>
            <person name="Kaur P."/>
            <person name="Dudchenko O."/>
            <person name="Aiden E.L."/>
            <person name="Yang B."/>
            <person name="Yang H."/>
            <person name="Emery A.M."/>
            <person name="Webster B.L."/>
            <person name="Brindley P.J."/>
            <person name="Rollinson D."/>
            <person name="Chang B.C.H."/>
            <person name="Gasser R.B."/>
            <person name="Young N.D."/>
        </authorList>
    </citation>
    <scope>NUCLEOTIDE SEQUENCE</scope>
</reference>
<keyword evidence="3" id="KW-1185">Reference proteome</keyword>
<accession>A0A922ISB3</accession>
<name>A0A922ISB3_SCHHA</name>
<feature type="non-terminal residue" evidence="2">
    <location>
        <position position="1"/>
    </location>
</feature>